<reference evidence="3" key="1">
    <citation type="journal article" date="2020" name="Fungal Divers.">
        <title>Resolving the Mortierellaceae phylogeny through synthesis of multi-gene phylogenetics and phylogenomics.</title>
        <authorList>
            <person name="Vandepol N."/>
            <person name="Liber J."/>
            <person name="Desiro A."/>
            <person name="Na H."/>
            <person name="Kennedy M."/>
            <person name="Barry K."/>
            <person name="Grigoriev I.V."/>
            <person name="Miller A.N."/>
            <person name="O'Donnell K."/>
            <person name="Stajich J.E."/>
            <person name="Bonito G."/>
        </authorList>
    </citation>
    <scope>NUCLEOTIDE SEQUENCE</scope>
    <source>
        <strain evidence="3">NRRL 6426</strain>
    </source>
</reference>
<dbReference type="Pfam" id="PF00462">
    <property type="entry name" value="Glutaredoxin"/>
    <property type="match status" value="1"/>
</dbReference>
<sequence length="199" mass="22009">MEALSTKPKPKNVITTIVRSRRFRVLVLVTVAFYCVFYTATLYRTGTDGNIELSAGGGKSLTQQGHSGHAVVDGEGEPMMVDADQDVPETPIVALEHRIQGLIDQHRVMVFSKTYCPYSAAAKKLLKTYTNDFGLLEVDLEPKGDDIKRILTKITRGHSTFPSIFFAGKSIGGRDNLQAIEDKHELRSRLDALGVKMLQ</sequence>
<feature type="domain" description="Glutaredoxin" evidence="2">
    <location>
        <begin position="108"/>
        <end position="171"/>
    </location>
</feature>
<dbReference type="OrthoDB" id="423313at2759"/>
<dbReference type="InterPro" id="IPR036249">
    <property type="entry name" value="Thioredoxin-like_sf"/>
</dbReference>
<dbReference type="Gene3D" id="3.40.30.10">
    <property type="entry name" value="Glutaredoxin"/>
    <property type="match status" value="1"/>
</dbReference>
<proteinExistence type="predicted"/>
<dbReference type="PANTHER" id="PTHR45694">
    <property type="entry name" value="GLUTAREDOXIN 2"/>
    <property type="match status" value="1"/>
</dbReference>
<evidence type="ECO:0000313" key="4">
    <source>
        <dbReference type="Proteomes" id="UP000748756"/>
    </source>
</evidence>
<dbReference type="PRINTS" id="PR00160">
    <property type="entry name" value="GLUTAREDOXIN"/>
</dbReference>
<dbReference type="AlphaFoldDB" id="A0A9P5S0C5"/>
<evidence type="ECO:0000259" key="2">
    <source>
        <dbReference type="Pfam" id="PF00462"/>
    </source>
</evidence>
<keyword evidence="1" id="KW-0472">Membrane</keyword>
<dbReference type="SUPFAM" id="SSF52833">
    <property type="entry name" value="Thioredoxin-like"/>
    <property type="match status" value="1"/>
</dbReference>
<comment type="caution">
    <text evidence="3">The sequence shown here is derived from an EMBL/GenBank/DDBJ whole genome shotgun (WGS) entry which is preliminary data.</text>
</comment>
<keyword evidence="1" id="KW-1133">Transmembrane helix</keyword>
<dbReference type="GO" id="GO:0015038">
    <property type="term" value="F:glutathione disulfide oxidoreductase activity"/>
    <property type="evidence" value="ECO:0007669"/>
    <property type="project" value="TreeGrafter"/>
</dbReference>
<gene>
    <name evidence="3" type="ORF">BG015_005742</name>
</gene>
<evidence type="ECO:0000313" key="3">
    <source>
        <dbReference type="EMBL" id="KAF9152115.1"/>
    </source>
</evidence>
<dbReference type="InterPro" id="IPR002109">
    <property type="entry name" value="Glutaredoxin"/>
</dbReference>
<dbReference type="InterPro" id="IPR014025">
    <property type="entry name" value="Glutaredoxin_subgr"/>
</dbReference>
<keyword evidence="1" id="KW-0812">Transmembrane</keyword>
<dbReference type="EMBL" id="JAAAUQ010000267">
    <property type="protein sequence ID" value="KAF9152115.1"/>
    <property type="molecule type" value="Genomic_DNA"/>
</dbReference>
<dbReference type="CDD" id="cd03419">
    <property type="entry name" value="GRX_GRXh_1_2_like"/>
    <property type="match status" value="1"/>
</dbReference>
<dbReference type="GO" id="GO:0005737">
    <property type="term" value="C:cytoplasm"/>
    <property type="evidence" value="ECO:0007669"/>
    <property type="project" value="TreeGrafter"/>
</dbReference>
<dbReference type="PROSITE" id="PS51354">
    <property type="entry name" value="GLUTAREDOXIN_2"/>
    <property type="match status" value="1"/>
</dbReference>
<name>A0A9P5S0C5_9FUNG</name>
<feature type="transmembrane region" description="Helical" evidence="1">
    <location>
        <begin position="25"/>
        <end position="43"/>
    </location>
</feature>
<dbReference type="Proteomes" id="UP000748756">
    <property type="component" value="Unassembled WGS sequence"/>
</dbReference>
<organism evidence="3 4">
    <name type="scientific">Linnemannia schmuckeri</name>
    <dbReference type="NCBI Taxonomy" id="64567"/>
    <lineage>
        <taxon>Eukaryota</taxon>
        <taxon>Fungi</taxon>
        <taxon>Fungi incertae sedis</taxon>
        <taxon>Mucoromycota</taxon>
        <taxon>Mortierellomycotina</taxon>
        <taxon>Mortierellomycetes</taxon>
        <taxon>Mortierellales</taxon>
        <taxon>Mortierellaceae</taxon>
        <taxon>Linnemannia</taxon>
    </lineage>
</organism>
<evidence type="ECO:0000256" key="1">
    <source>
        <dbReference type="SAM" id="Phobius"/>
    </source>
</evidence>
<accession>A0A9P5S0C5</accession>
<dbReference type="PANTHER" id="PTHR45694:SF18">
    <property type="entry name" value="GLUTAREDOXIN-1-RELATED"/>
    <property type="match status" value="1"/>
</dbReference>
<dbReference type="GO" id="GO:0034599">
    <property type="term" value="P:cellular response to oxidative stress"/>
    <property type="evidence" value="ECO:0007669"/>
    <property type="project" value="TreeGrafter"/>
</dbReference>
<keyword evidence="4" id="KW-1185">Reference proteome</keyword>
<protein>
    <recommendedName>
        <fullName evidence="2">Glutaredoxin domain-containing protein</fullName>
    </recommendedName>
</protein>